<evidence type="ECO:0000256" key="1">
    <source>
        <dbReference type="SAM" id="Phobius"/>
    </source>
</evidence>
<dbReference type="InterPro" id="IPR019196">
    <property type="entry name" value="ABC_transp_unknown"/>
</dbReference>
<sequence>MKLKVEEPIPTDVNIIVIADMRVPFSDDELKNIEQYIERGGNLVINTDINREKQMEPLIKLLGVGTIPGILAQGNSGYPPTSVFSYFSDSNKMVSSYLPSFKDRRIPIVMKGCVGLIKKSDKGFEVESLMEARRGTWNVTATSNPDEIEEDSLAANTTEIYSTALSLTRDIGGREQRVLIFGDSDWFSKGELSAGWTIAVANEYLISTMFKWMSYDKYPISFDRPSLPDNELHFKYKHKELSNLFFLFLFPLFWLGCGSVVWYRRKIK</sequence>
<organism evidence="3">
    <name type="scientific">bioreactor metagenome</name>
    <dbReference type="NCBI Taxonomy" id="1076179"/>
    <lineage>
        <taxon>unclassified sequences</taxon>
        <taxon>metagenomes</taxon>
        <taxon>ecological metagenomes</taxon>
    </lineage>
</organism>
<reference evidence="3" key="1">
    <citation type="submission" date="2019-08" db="EMBL/GenBank/DDBJ databases">
        <authorList>
            <person name="Kucharzyk K."/>
            <person name="Murdoch R.W."/>
            <person name="Higgins S."/>
            <person name="Loffler F."/>
        </authorList>
    </citation>
    <scope>NUCLEOTIDE SEQUENCE</scope>
</reference>
<evidence type="ECO:0000313" key="3">
    <source>
        <dbReference type="EMBL" id="MPM98629.1"/>
    </source>
</evidence>
<evidence type="ECO:0000259" key="2">
    <source>
        <dbReference type="Pfam" id="PF09822"/>
    </source>
</evidence>
<protein>
    <recommendedName>
        <fullName evidence="2">ABC-type uncharacterized transport system domain-containing protein</fullName>
    </recommendedName>
</protein>
<keyword evidence="1" id="KW-0472">Membrane</keyword>
<dbReference type="Pfam" id="PF09822">
    <property type="entry name" value="ABC_transp_aux"/>
    <property type="match status" value="1"/>
</dbReference>
<accession>A0A645EBE4</accession>
<gene>
    <name evidence="3" type="ORF">SDC9_145817</name>
</gene>
<name>A0A645EBE4_9ZZZZ</name>
<keyword evidence="1" id="KW-0812">Transmembrane</keyword>
<comment type="caution">
    <text evidence="3">The sequence shown here is derived from an EMBL/GenBank/DDBJ whole genome shotgun (WGS) entry which is preliminary data.</text>
</comment>
<feature type="transmembrane region" description="Helical" evidence="1">
    <location>
        <begin position="244"/>
        <end position="263"/>
    </location>
</feature>
<dbReference type="AlphaFoldDB" id="A0A645EBE4"/>
<keyword evidence="1" id="KW-1133">Transmembrane helix</keyword>
<dbReference type="EMBL" id="VSSQ01044772">
    <property type="protein sequence ID" value="MPM98629.1"/>
    <property type="molecule type" value="Genomic_DNA"/>
</dbReference>
<proteinExistence type="predicted"/>
<feature type="domain" description="ABC-type uncharacterised transport system" evidence="2">
    <location>
        <begin position="5"/>
        <end position="189"/>
    </location>
</feature>